<feature type="transmembrane region" description="Helical" evidence="1">
    <location>
        <begin position="5"/>
        <end position="22"/>
    </location>
</feature>
<organism evidence="2 3">
    <name type="scientific">Blautia argi</name>
    <dbReference type="NCBI Taxonomy" id="1912897"/>
    <lineage>
        <taxon>Bacteria</taxon>
        <taxon>Bacillati</taxon>
        <taxon>Bacillota</taxon>
        <taxon>Clostridia</taxon>
        <taxon>Lachnospirales</taxon>
        <taxon>Lachnospiraceae</taxon>
        <taxon>Blautia</taxon>
    </lineage>
</organism>
<keyword evidence="1" id="KW-0472">Membrane</keyword>
<dbReference type="RefSeq" id="WP_111918657.1">
    <property type="nucleotide sequence ID" value="NZ_CP030280.1"/>
</dbReference>
<feature type="transmembrane region" description="Helical" evidence="1">
    <location>
        <begin position="28"/>
        <end position="47"/>
    </location>
</feature>
<proteinExistence type="predicted"/>
<gene>
    <name evidence="2" type="ORF">DQQ01_04205</name>
</gene>
<keyword evidence="1" id="KW-1133">Transmembrane helix</keyword>
<keyword evidence="1" id="KW-0812">Transmembrane</keyword>
<evidence type="ECO:0000256" key="1">
    <source>
        <dbReference type="SAM" id="Phobius"/>
    </source>
</evidence>
<reference evidence="3" key="1">
    <citation type="submission" date="2018-06" db="EMBL/GenBank/DDBJ databases">
        <title>Description of Blautia argi sp. nov., a new anaerobic isolated from dog feces.</title>
        <authorList>
            <person name="Chang Y.-H."/>
            <person name="Paek J."/>
            <person name="Shin Y."/>
        </authorList>
    </citation>
    <scope>NUCLEOTIDE SEQUENCE [LARGE SCALE GENOMIC DNA]</scope>
    <source>
        <strain evidence="3">KCTC 15426</strain>
    </source>
</reference>
<dbReference type="AlphaFoldDB" id="A0A2Z4U8V4"/>
<evidence type="ECO:0000313" key="2">
    <source>
        <dbReference type="EMBL" id="AWY97481.1"/>
    </source>
</evidence>
<keyword evidence="3" id="KW-1185">Reference proteome</keyword>
<dbReference type="Proteomes" id="UP000250003">
    <property type="component" value="Chromosome"/>
</dbReference>
<dbReference type="EMBL" id="CP030280">
    <property type="protein sequence ID" value="AWY97481.1"/>
    <property type="molecule type" value="Genomic_DNA"/>
</dbReference>
<dbReference type="KEGG" id="blau:DQQ01_04205"/>
<sequence length="88" mass="9982">MAVHFLTFIALFLCLYLAVLYQNLAACAVFLFLGIYLILAFCQLFYLSRNLQFEIVRTSASKSPMAESVSPSVIYKKSPVRHRSLLSL</sequence>
<name>A0A2Z4U8V4_9FIRM</name>
<protein>
    <submittedName>
        <fullName evidence="2">Uncharacterized protein</fullName>
    </submittedName>
</protein>
<evidence type="ECO:0000313" key="3">
    <source>
        <dbReference type="Proteomes" id="UP000250003"/>
    </source>
</evidence>
<accession>A0A2Z4U8V4</accession>